<dbReference type="PANTHER" id="PTHR34137:SF1">
    <property type="entry name" value="EXODEOXYRIBONUCLEASE 7 SMALL SUBUNIT"/>
    <property type="match status" value="1"/>
</dbReference>
<dbReference type="Proteomes" id="UP000006094">
    <property type="component" value="Chromosome"/>
</dbReference>
<comment type="subcellular location">
    <subcellularLocation>
        <location evidence="6">Cytoplasm</location>
    </subcellularLocation>
</comment>
<proteinExistence type="inferred from homology"/>
<dbReference type="PANTHER" id="PTHR34137">
    <property type="entry name" value="EXODEOXYRIBONUCLEASE 7 SMALL SUBUNIT"/>
    <property type="match status" value="1"/>
</dbReference>
<comment type="catalytic activity">
    <reaction evidence="6">
        <text>Exonucleolytic cleavage in either 5'- to 3'- or 3'- to 5'-direction to yield nucleoside 5'-phosphates.</text>
        <dbReference type="EC" id="3.1.11.6"/>
    </reaction>
</comment>
<dbReference type="NCBIfam" id="TIGR01280">
    <property type="entry name" value="xseB"/>
    <property type="match status" value="1"/>
</dbReference>
<dbReference type="EC" id="3.1.11.6" evidence="6"/>
<protein>
    <recommendedName>
        <fullName evidence="6">Exodeoxyribonuclease 7 small subunit</fullName>
        <ecNumber evidence="6">3.1.11.6</ecNumber>
    </recommendedName>
    <alternativeName>
        <fullName evidence="6">Exodeoxyribonuclease VII small subunit</fullName>
        <shortName evidence="6">Exonuclease VII small subunit</shortName>
    </alternativeName>
</protein>
<dbReference type="EMBL" id="CP003326">
    <property type="protein sequence ID" value="AFS78395.1"/>
    <property type="molecule type" value="Genomic_DNA"/>
</dbReference>
<dbReference type="InterPro" id="IPR037004">
    <property type="entry name" value="Exonuc_VII_ssu_sf"/>
</dbReference>
<comment type="subunit">
    <text evidence="6">Heterooligomer composed of large and small subunits.</text>
</comment>
<dbReference type="HOGENOM" id="CLU_145918_3_1_9"/>
<dbReference type="AlphaFoldDB" id="K0B0H8"/>
<dbReference type="PIRSF" id="PIRSF006488">
    <property type="entry name" value="Exonuc_VII_S"/>
    <property type="match status" value="1"/>
</dbReference>
<dbReference type="KEGG" id="cad:Curi_c13850"/>
<dbReference type="GO" id="GO:0005829">
    <property type="term" value="C:cytosol"/>
    <property type="evidence" value="ECO:0007669"/>
    <property type="project" value="TreeGrafter"/>
</dbReference>
<keyword evidence="2 6" id="KW-0963">Cytoplasm</keyword>
<dbReference type="RefSeq" id="WP_014967532.1">
    <property type="nucleotide sequence ID" value="NC_018664.1"/>
</dbReference>
<evidence type="ECO:0000256" key="6">
    <source>
        <dbReference type="HAMAP-Rule" id="MF_00337"/>
    </source>
</evidence>
<dbReference type="eggNOG" id="COG1722">
    <property type="taxonomic scope" value="Bacteria"/>
</dbReference>
<evidence type="ECO:0000256" key="3">
    <source>
        <dbReference type="ARBA" id="ARBA00022722"/>
    </source>
</evidence>
<dbReference type="Gene3D" id="1.10.287.1040">
    <property type="entry name" value="Exonuclease VII, small subunit"/>
    <property type="match status" value="1"/>
</dbReference>
<dbReference type="Pfam" id="PF02609">
    <property type="entry name" value="Exonuc_VII_S"/>
    <property type="match status" value="1"/>
</dbReference>
<dbReference type="InterPro" id="IPR003761">
    <property type="entry name" value="Exonuc_VII_S"/>
</dbReference>
<evidence type="ECO:0000256" key="1">
    <source>
        <dbReference type="ARBA" id="ARBA00009998"/>
    </source>
</evidence>
<dbReference type="NCBIfam" id="NF002140">
    <property type="entry name" value="PRK00977.1-4"/>
    <property type="match status" value="1"/>
</dbReference>
<dbReference type="OrthoDB" id="1697399at2"/>
<keyword evidence="5 6" id="KW-0269">Exonuclease</keyword>
<evidence type="ECO:0000313" key="7">
    <source>
        <dbReference type="EMBL" id="AFS78395.1"/>
    </source>
</evidence>
<dbReference type="GO" id="GO:0006308">
    <property type="term" value="P:DNA catabolic process"/>
    <property type="evidence" value="ECO:0007669"/>
    <property type="project" value="UniProtKB-UniRule"/>
</dbReference>
<dbReference type="SUPFAM" id="SSF116842">
    <property type="entry name" value="XseB-like"/>
    <property type="match status" value="1"/>
</dbReference>
<keyword evidence="8" id="KW-1185">Reference proteome</keyword>
<evidence type="ECO:0000256" key="5">
    <source>
        <dbReference type="ARBA" id="ARBA00022839"/>
    </source>
</evidence>
<dbReference type="HAMAP" id="MF_00337">
    <property type="entry name" value="Exonuc_7_S"/>
    <property type="match status" value="1"/>
</dbReference>
<dbReference type="STRING" id="1128398.Curi_c13850"/>
<comment type="similarity">
    <text evidence="1 6">Belongs to the XseB family.</text>
</comment>
<reference evidence="7 8" key="1">
    <citation type="journal article" date="2012" name="PLoS ONE">
        <title>The purine-utilizing bacterium Clostridium acidurici 9a: a genome-guided metabolic reconsideration.</title>
        <authorList>
            <person name="Hartwich K."/>
            <person name="Poehlein A."/>
            <person name="Daniel R."/>
        </authorList>
    </citation>
    <scope>NUCLEOTIDE SEQUENCE [LARGE SCALE GENOMIC DNA]</scope>
    <source>
        <strain evidence="8">ATCC 7906 / DSM 604 / BCRC 14475 / CIP 104303 / KCTC 5404 / NCIMB 10678 / 9a</strain>
    </source>
</reference>
<evidence type="ECO:0000256" key="4">
    <source>
        <dbReference type="ARBA" id="ARBA00022801"/>
    </source>
</evidence>
<evidence type="ECO:0000256" key="2">
    <source>
        <dbReference type="ARBA" id="ARBA00022490"/>
    </source>
</evidence>
<accession>K0B0H8</accession>
<keyword evidence="3 6" id="KW-0540">Nuclease</keyword>
<name>K0B0H8_GOTA9</name>
<evidence type="ECO:0000313" key="8">
    <source>
        <dbReference type="Proteomes" id="UP000006094"/>
    </source>
</evidence>
<organism evidence="7 8">
    <name type="scientific">Gottschalkia acidurici (strain ATCC 7906 / DSM 604 / BCRC 14475 / CIP 104303 / KCTC 5404 / NCIMB 10678 / 9a)</name>
    <name type="common">Clostridium acidurici</name>
    <dbReference type="NCBI Taxonomy" id="1128398"/>
    <lineage>
        <taxon>Bacteria</taxon>
        <taxon>Bacillati</taxon>
        <taxon>Bacillota</taxon>
        <taxon>Tissierellia</taxon>
        <taxon>Tissierellales</taxon>
        <taxon>Gottschalkiaceae</taxon>
        <taxon>Gottschalkia</taxon>
    </lineage>
</organism>
<dbReference type="GO" id="GO:0009318">
    <property type="term" value="C:exodeoxyribonuclease VII complex"/>
    <property type="evidence" value="ECO:0007669"/>
    <property type="project" value="UniProtKB-UniRule"/>
</dbReference>
<comment type="function">
    <text evidence="6">Bidirectionally degrades single-stranded DNA into large acid-insoluble oligonucleotides, which are then degraded further into small acid-soluble oligonucleotides.</text>
</comment>
<sequence length="78" mass="8886">MSKDDLNTSFEESLKSLEDIVSKLEKGSLTLDESLDEFQKGIEIYKYCNKILNDAEGKIKLILESEDGEIVSHEFDNI</sequence>
<dbReference type="GO" id="GO:0008855">
    <property type="term" value="F:exodeoxyribonuclease VII activity"/>
    <property type="evidence" value="ECO:0007669"/>
    <property type="project" value="UniProtKB-UniRule"/>
</dbReference>
<gene>
    <name evidence="6 7" type="primary">xseB</name>
    <name evidence="7" type="ordered locus">Curi_c13850</name>
</gene>
<keyword evidence="4 6" id="KW-0378">Hydrolase</keyword>